<dbReference type="SMART" id="SM00312">
    <property type="entry name" value="PX"/>
    <property type="match status" value="1"/>
</dbReference>
<evidence type="ECO:0000256" key="3">
    <source>
        <dbReference type="ARBA" id="ARBA00022753"/>
    </source>
</evidence>
<reference evidence="9 10" key="1">
    <citation type="journal article" date="2020" name="G3 (Bethesda)">
        <title>Draft Genome of the Common Snapping Turtle, Chelydra serpentina, a Model for Phenotypic Plasticity in Reptiles.</title>
        <authorList>
            <person name="Das D."/>
            <person name="Singh S.K."/>
            <person name="Bierstedt J."/>
            <person name="Erickson A."/>
            <person name="Galli G.L.J."/>
            <person name="Crossley D.A. 2nd"/>
            <person name="Rhen T."/>
        </authorList>
    </citation>
    <scope>NUCLEOTIDE SEQUENCE [LARGE SCALE GENOMIC DNA]</scope>
    <source>
        <strain evidence="9">KW</strain>
    </source>
</reference>
<comment type="caution">
    <text evidence="9">The sequence shown here is derived from an EMBL/GenBank/DDBJ whole genome shotgun (WGS) entry which is preliminary data.</text>
</comment>
<dbReference type="PANTHER" id="PTHR20939">
    <property type="entry name" value="SORTING NEXIN 20, 21"/>
    <property type="match status" value="1"/>
</dbReference>
<proteinExistence type="predicted"/>
<gene>
    <name evidence="9" type="primary">SNX20</name>
    <name evidence="9" type="ORF">G0U57_013223</name>
</gene>
<evidence type="ECO:0000313" key="9">
    <source>
        <dbReference type="EMBL" id="KAG6936215.1"/>
    </source>
</evidence>
<dbReference type="InterPro" id="IPR039937">
    <property type="entry name" value="SNX20/SNX21"/>
</dbReference>
<feature type="domain" description="PX" evidence="8">
    <location>
        <begin position="141"/>
        <end position="258"/>
    </location>
</feature>
<evidence type="ECO:0000256" key="7">
    <source>
        <dbReference type="SAM" id="MobiDB-lite"/>
    </source>
</evidence>
<dbReference type="AlphaFoldDB" id="A0A8T1T5Z8"/>
<organism evidence="9 10">
    <name type="scientific">Chelydra serpentina</name>
    <name type="common">Snapping turtle</name>
    <name type="synonym">Testudo serpentina</name>
    <dbReference type="NCBI Taxonomy" id="8475"/>
    <lineage>
        <taxon>Eukaryota</taxon>
        <taxon>Metazoa</taxon>
        <taxon>Chordata</taxon>
        <taxon>Craniata</taxon>
        <taxon>Vertebrata</taxon>
        <taxon>Euteleostomi</taxon>
        <taxon>Archelosauria</taxon>
        <taxon>Testudinata</taxon>
        <taxon>Testudines</taxon>
        <taxon>Cryptodira</taxon>
        <taxon>Durocryptodira</taxon>
        <taxon>Americhelydia</taxon>
        <taxon>Chelydroidea</taxon>
        <taxon>Chelydridae</taxon>
        <taxon>Chelydra</taxon>
    </lineage>
</organism>
<dbReference type="EMBL" id="JAHGAV010000035">
    <property type="protein sequence ID" value="KAG6936215.1"/>
    <property type="molecule type" value="Genomic_DNA"/>
</dbReference>
<evidence type="ECO:0000256" key="4">
    <source>
        <dbReference type="ARBA" id="ARBA00022927"/>
    </source>
</evidence>
<dbReference type="PANTHER" id="PTHR20939:SF1">
    <property type="entry name" value="SORTING NEXIN-20"/>
    <property type="match status" value="1"/>
</dbReference>
<evidence type="ECO:0000256" key="2">
    <source>
        <dbReference type="ARBA" id="ARBA00022448"/>
    </source>
</evidence>
<keyword evidence="5" id="KW-0446">Lipid-binding</keyword>
<accession>A0A8T1T5Z8</accession>
<keyword evidence="3" id="KW-0967">Endosome</keyword>
<evidence type="ECO:0000259" key="8">
    <source>
        <dbReference type="PROSITE" id="PS50195"/>
    </source>
</evidence>
<dbReference type="Proteomes" id="UP000765507">
    <property type="component" value="Unassembled WGS sequence"/>
</dbReference>
<dbReference type="InterPro" id="IPR036871">
    <property type="entry name" value="PX_dom_sf"/>
</dbReference>
<evidence type="ECO:0000256" key="1">
    <source>
        <dbReference type="ARBA" id="ARBA00004469"/>
    </source>
</evidence>
<comment type="subcellular location">
    <subcellularLocation>
        <location evidence="1">Early endosome membrane</location>
        <topology evidence="1">Peripheral membrane protein</topology>
        <orientation evidence="1">Cytoplasmic side</orientation>
    </subcellularLocation>
</comment>
<dbReference type="PROSITE" id="PS50195">
    <property type="entry name" value="PX"/>
    <property type="match status" value="1"/>
</dbReference>
<dbReference type="GO" id="GO:0015031">
    <property type="term" value="P:protein transport"/>
    <property type="evidence" value="ECO:0007669"/>
    <property type="project" value="UniProtKB-KW"/>
</dbReference>
<keyword evidence="6" id="KW-0472">Membrane</keyword>
<dbReference type="GO" id="GO:0031901">
    <property type="term" value="C:early endosome membrane"/>
    <property type="evidence" value="ECO:0007669"/>
    <property type="project" value="UniProtKB-SubCell"/>
</dbReference>
<keyword evidence="2" id="KW-0813">Transport</keyword>
<dbReference type="Pfam" id="PF00787">
    <property type="entry name" value="PX"/>
    <property type="match status" value="1"/>
</dbReference>
<name>A0A8T1T5Z8_CHESE</name>
<evidence type="ECO:0000256" key="6">
    <source>
        <dbReference type="ARBA" id="ARBA00023136"/>
    </source>
</evidence>
<feature type="compositionally biased region" description="Low complexity" evidence="7">
    <location>
        <begin position="110"/>
        <end position="124"/>
    </location>
</feature>
<dbReference type="InterPro" id="IPR001683">
    <property type="entry name" value="PX_dom"/>
</dbReference>
<keyword evidence="10" id="KW-1185">Reference proteome</keyword>
<dbReference type="Gene3D" id="3.30.1520.10">
    <property type="entry name" value="Phox-like domain"/>
    <property type="match status" value="1"/>
</dbReference>
<dbReference type="GO" id="GO:1901981">
    <property type="term" value="F:phosphatidylinositol phosphate binding"/>
    <property type="evidence" value="ECO:0007669"/>
    <property type="project" value="TreeGrafter"/>
</dbReference>
<keyword evidence="4" id="KW-0653">Protein transport</keyword>
<protein>
    <submittedName>
        <fullName evidence="9">Sorting nexin 20</fullName>
    </submittedName>
</protein>
<evidence type="ECO:0000313" key="10">
    <source>
        <dbReference type="Proteomes" id="UP000765507"/>
    </source>
</evidence>
<dbReference type="SUPFAM" id="SSF64268">
    <property type="entry name" value="PX domain"/>
    <property type="match status" value="1"/>
</dbReference>
<dbReference type="OrthoDB" id="10254720at2759"/>
<sequence length="383" mass="44315">MRKSDLSKTSSFLFVKIKNLSLQVQTCFLCFENKKQGSHCNLITLENSSEAQSFAMDRDQHHTAEGDQWEPVTDITTCSAATQSDEEQNETEAEISFQVNNENPETAALSDTSNSPSPSSSMTTKQLQDYWRNEKRRCRQVKLLFEIPSTRIVEQYLSKYVLYKIIIIQTGSFDGNRSVIERRYSDFEKLHKNLLKDFNEEIEDVTFPKKCLTGNFTEEMINERKLAFRDYLGFLYSLKCVRRSKEFIDFLIRPEMEEAYGCLRGGQYTKALEILVQVSALQEKLTRQSPVLVVPTLCALVVCHKDLENPASAYEYGEKALLRLQMHGGHRYYVPLLETMITLAYELGKDFLSLQEKLEESKAKRDQIKVFTLKELAVREYIQ</sequence>
<feature type="region of interest" description="Disordered" evidence="7">
    <location>
        <begin position="105"/>
        <end position="126"/>
    </location>
</feature>
<evidence type="ECO:0000256" key="5">
    <source>
        <dbReference type="ARBA" id="ARBA00023121"/>
    </source>
</evidence>